<evidence type="ECO:0000313" key="4">
    <source>
        <dbReference type="Proteomes" id="UP000232323"/>
    </source>
</evidence>
<dbReference type="InterPro" id="IPR001539">
    <property type="entry name" value="Peptidase_U32"/>
</dbReference>
<dbReference type="OrthoDB" id="426032at2759"/>
<dbReference type="AlphaFoldDB" id="A0A250XAF6"/>
<accession>A0A250XAF6</accession>
<proteinExistence type="predicted"/>
<evidence type="ECO:0000313" key="3">
    <source>
        <dbReference type="EMBL" id="GAX79879.1"/>
    </source>
</evidence>
<dbReference type="InterPro" id="IPR020988">
    <property type="entry name" value="Pept_U32_collagenase"/>
</dbReference>
<feature type="domain" description="Peptidase U32 collagenase" evidence="2">
    <location>
        <begin position="565"/>
        <end position="689"/>
    </location>
</feature>
<reference evidence="3 4" key="1">
    <citation type="submission" date="2017-08" db="EMBL/GenBank/DDBJ databases">
        <title>Acidophilic green algal genome provides insights into adaptation to an acidic environment.</title>
        <authorList>
            <person name="Hirooka S."/>
            <person name="Hirose Y."/>
            <person name="Kanesaki Y."/>
            <person name="Higuchi S."/>
            <person name="Fujiwara T."/>
            <person name="Onuma R."/>
            <person name="Era A."/>
            <person name="Ohbayashi R."/>
            <person name="Uzuka A."/>
            <person name="Nozaki H."/>
            <person name="Yoshikawa H."/>
            <person name="Miyagishima S.Y."/>
        </authorList>
    </citation>
    <scope>NUCLEOTIDE SEQUENCE [LARGE SCALE GENOMIC DNA]</scope>
    <source>
        <strain evidence="3 4">NIES-2499</strain>
    </source>
</reference>
<organism evidence="3 4">
    <name type="scientific">Chlamydomonas eustigma</name>
    <dbReference type="NCBI Taxonomy" id="1157962"/>
    <lineage>
        <taxon>Eukaryota</taxon>
        <taxon>Viridiplantae</taxon>
        <taxon>Chlorophyta</taxon>
        <taxon>core chlorophytes</taxon>
        <taxon>Chlorophyceae</taxon>
        <taxon>CS clade</taxon>
        <taxon>Chlamydomonadales</taxon>
        <taxon>Chlamydomonadaceae</taxon>
        <taxon>Chlamydomonas</taxon>
    </lineage>
</organism>
<sequence>MDLKLKSKLRHLLHDFKTRLAHVRPVPTSQGLHLNSTWSKYLALPQDGLEYSAGDDPSSRKNPELYGQLKVGVEKVEDPSSTISEEKIVGTEASVSYSINALKPTKLIKPEVLAPAGGWPQLKAACENGADAVYFGLSDFSARARASNFTPEELPEVMSYLRERGVKGFVALNVLVFDDELAAVEDRVRAMALAGVDAVIVQDLGVVELLKRVAPNLPIHGSTQMTITSPEGAAFVAGLGVERVVVGRELSVKEIAKVQAGTEAEIEAFVHGALCVSYSGQCFSSEAWGGRSANRGQCAQACRMPYGLIADGQIKELGDMKYLLSPQDLMAVEMVPELINAGVSCFKIEGRLKGPEYVSVTTRAYRKAVDAAWSAMIEVETSDSIAKPELDTVIMAAGKEAVQLTEKMRWDLEQVFSRGQDGEYRGLTPGFLEGVAHQRLVRGRAPRHRGVYLGKVEAVSAPLRSSPLAPGSNRGRYPNSGRGMGNSTLNYSGVMIQLSAPVKAGDGVVFDAGRPEEEECGGVVMDVCSPSGRGFQGEASPGMKVELRLSPEVKISEQVQVGDLVWKSSDPETVSRLRRTFDGLSEAEKRKVEVDVFVEGALGDPLKMRLRDRDGRTVEAVSRLPLQTATGRPMALSDVEKAVGQLGHNVLSTGSLDTTGLNLESGIFLPASEFKTLRREAADKLLAIRQAHLRAESLSKSEILPGLMAAAARLPVPSHIAGPGLTDDSSPCEVETAPGSKARSTTSGSRRAPGSDALKAASGLRVLCRSRAQVEAACAVPWLRDVILDFLEVQGLKEAVAFARMRGKRVVVATPRVLKPDEERLVTFYLKLKPDALLIRSLGLLNQLVNMGGAGAVMSQLDGLTIPSLEGDFSLNAANVLSADLLLRQGGLSTLAPTYDLDAKQLAGIARGLGARASMLEAVIHQHLPIFHTEHCVFCRFLSDGNSYRDCGHPCEQTTLHLRDVEGKDHLVLADMGCRNTVFNAQAQSGLFSIPELVSSGYRHLRIEMVDEPAEYVGPILEGYRNVLLGARPPSDLWTWLGSLPDANGRVGGVSLGSLANARDKSQGKMKVTAAALKQLQRQSS</sequence>
<feature type="region of interest" description="Disordered" evidence="1">
    <location>
        <begin position="721"/>
        <end position="756"/>
    </location>
</feature>
<keyword evidence="4" id="KW-1185">Reference proteome</keyword>
<dbReference type="EMBL" id="BEGY01000046">
    <property type="protein sequence ID" value="GAX79879.1"/>
    <property type="molecule type" value="Genomic_DNA"/>
</dbReference>
<evidence type="ECO:0000256" key="1">
    <source>
        <dbReference type="SAM" id="MobiDB-lite"/>
    </source>
</evidence>
<dbReference type="PANTHER" id="PTHR30217:SF10">
    <property type="entry name" value="23S RRNA 5-HYDROXYCYTIDINE C2501 SYNTHASE"/>
    <property type="match status" value="1"/>
</dbReference>
<feature type="region of interest" description="Disordered" evidence="1">
    <location>
        <begin position="464"/>
        <end position="484"/>
    </location>
</feature>
<dbReference type="PANTHER" id="PTHR30217">
    <property type="entry name" value="PEPTIDASE U32 FAMILY"/>
    <property type="match status" value="1"/>
</dbReference>
<dbReference type="InterPro" id="IPR011060">
    <property type="entry name" value="RibuloseP-bd_barrel"/>
</dbReference>
<dbReference type="Pfam" id="PF01136">
    <property type="entry name" value="Peptidase_U32"/>
    <property type="match status" value="2"/>
</dbReference>
<dbReference type="InterPro" id="IPR051454">
    <property type="entry name" value="RNA/ubiquinone_mod_enzymes"/>
</dbReference>
<protein>
    <recommendedName>
        <fullName evidence="2">Peptidase U32 collagenase domain-containing protein</fullName>
    </recommendedName>
</protein>
<dbReference type="Proteomes" id="UP000232323">
    <property type="component" value="Unassembled WGS sequence"/>
</dbReference>
<comment type="caution">
    <text evidence="3">The sequence shown here is derived from an EMBL/GenBank/DDBJ whole genome shotgun (WGS) entry which is preliminary data.</text>
</comment>
<gene>
    <name evidence="3" type="ORF">CEUSTIGMA_g7319.t1</name>
</gene>
<name>A0A250XAF6_9CHLO</name>
<dbReference type="Pfam" id="PF12392">
    <property type="entry name" value="DUF3656"/>
    <property type="match status" value="1"/>
</dbReference>
<dbReference type="SUPFAM" id="SSF51366">
    <property type="entry name" value="Ribulose-phoshate binding barrel"/>
    <property type="match status" value="1"/>
</dbReference>
<evidence type="ECO:0000259" key="2">
    <source>
        <dbReference type="Pfam" id="PF12392"/>
    </source>
</evidence>
<dbReference type="STRING" id="1157962.A0A250XAF6"/>